<evidence type="ECO:0000256" key="2">
    <source>
        <dbReference type="SAM" id="MobiDB-lite"/>
    </source>
</evidence>
<feature type="region of interest" description="Disordered" evidence="2">
    <location>
        <begin position="1"/>
        <end position="51"/>
    </location>
</feature>
<sequence>MKNAQVTLQKLQSEKKKREAGGAASSIPIASAQSSPSPSIEVMGEKRGPGEVLVEQRPPKSARVEGGGCTTLESIRNVVAESSVTVFKLLEIATFVNGRECKYLKEMDEARAHAKDFGERLTVVENDLCSQTKAYAAAEEKVTKLEKELKEAKKEEKKLKEKAVDLEEKLASLSLIPVVEKEEKKLDPEGTYANSSRADLIAKIYQIGDLQLEVASSSFRNALAQLQVLNPDVQLVMEGMDEFKEVRDG</sequence>
<evidence type="ECO:0000256" key="1">
    <source>
        <dbReference type="SAM" id="Coils"/>
    </source>
</evidence>
<protein>
    <submittedName>
        <fullName evidence="3">Uncharacterized protein</fullName>
    </submittedName>
</protein>
<proteinExistence type="predicted"/>
<name>A0A2Z6P3R8_TRISU</name>
<evidence type="ECO:0000313" key="3">
    <source>
        <dbReference type="EMBL" id="GAU49193.1"/>
    </source>
</evidence>
<gene>
    <name evidence="3" type="ORF">TSUD_371850</name>
</gene>
<dbReference type="AlphaFoldDB" id="A0A2Z6P3R8"/>
<dbReference type="EMBL" id="DF974528">
    <property type="protein sequence ID" value="GAU49193.1"/>
    <property type="molecule type" value="Genomic_DNA"/>
</dbReference>
<dbReference type="Proteomes" id="UP000242715">
    <property type="component" value="Unassembled WGS sequence"/>
</dbReference>
<keyword evidence="4" id="KW-1185">Reference proteome</keyword>
<accession>A0A2Z6P3R8</accession>
<feature type="compositionally biased region" description="Polar residues" evidence="2">
    <location>
        <begin position="1"/>
        <end position="11"/>
    </location>
</feature>
<evidence type="ECO:0000313" key="4">
    <source>
        <dbReference type="Proteomes" id="UP000242715"/>
    </source>
</evidence>
<reference evidence="4" key="1">
    <citation type="journal article" date="2017" name="Front. Plant Sci.">
        <title>Climate Clever Clovers: New Paradigm to Reduce the Environmental Footprint of Ruminants by Breeding Low Methanogenic Forages Utilizing Haplotype Variation.</title>
        <authorList>
            <person name="Kaur P."/>
            <person name="Appels R."/>
            <person name="Bayer P.E."/>
            <person name="Keeble-Gagnere G."/>
            <person name="Wang J."/>
            <person name="Hirakawa H."/>
            <person name="Shirasawa K."/>
            <person name="Vercoe P."/>
            <person name="Stefanova K."/>
            <person name="Durmic Z."/>
            <person name="Nichols P."/>
            <person name="Revell C."/>
            <person name="Isobe S.N."/>
            <person name="Edwards D."/>
            <person name="Erskine W."/>
        </authorList>
    </citation>
    <scope>NUCLEOTIDE SEQUENCE [LARGE SCALE GENOMIC DNA]</scope>
    <source>
        <strain evidence="4">cv. Daliak</strain>
    </source>
</reference>
<organism evidence="3 4">
    <name type="scientific">Trifolium subterraneum</name>
    <name type="common">Subterranean clover</name>
    <dbReference type="NCBI Taxonomy" id="3900"/>
    <lineage>
        <taxon>Eukaryota</taxon>
        <taxon>Viridiplantae</taxon>
        <taxon>Streptophyta</taxon>
        <taxon>Embryophyta</taxon>
        <taxon>Tracheophyta</taxon>
        <taxon>Spermatophyta</taxon>
        <taxon>Magnoliopsida</taxon>
        <taxon>eudicotyledons</taxon>
        <taxon>Gunneridae</taxon>
        <taxon>Pentapetalae</taxon>
        <taxon>rosids</taxon>
        <taxon>fabids</taxon>
        <taxon>Fabales</taxon>
        <taxon>Fabaceae</taxon>
        <taxon>Papilionoideae</taxon>
        <taxon>50 kb inversion clade</taxon>
        <taxon>NPAAA clade</taxon>
        <taxon>Hologalegina</taxon>
        <taxon>IRL clade</taxon>
        <taxon>Trifolieae</taxon>
        <taxon>Trifolium</taxon>
    </lineage>
</organism>
<feature type="compositionally biased region" description="Low complexity" evidence="2">
    <location>
        <begin position="23"/>
        <end position="40"/>
    </location>
</feature>
<feature type="coiled-coil region" evidence="1">
    <location>
        <begin position="135"/>
        <end position="176"/>
    </location>
</feature>
<keyword evidence="1" id="KW-0175">Coiled coil</keyword>